<evidence type="ECO:0000256" key="5">
    <source>
        <dbReference type="ARBA" id="ARBA00022692"/>
    </source>
</evidence>
<sequence>MAKRKFLNRKNLNPSTPVFTGVKHSDNLSVQLFKYNKDEYLEEIIFSENDLKEFSDSNYQHWLNTHGIHDVEKITALCKTLNIHDLVIQDILDVNQRPKFQEFDDYWFFSTKSILPSKTNEIESEQLSFIIGNHFLVSFQEKKGDYFEHIRYRIREKVGIVRERGADYLLYLLLEALLDNYFKTLERIDSEVEKFEIIDINSDPSPEILNTIEAYKRQINFIKKTIIPIKEIVTKVEREKFHLIQKKHIKYYFELKDLSLTLLDISDSILSRLESSVNLFFSVQGHRMNMVMKTLTVISSIFIPLTFIAGVYGMNFENIPELHFKWGYFAVWGIMILIFVLMLFYFKKKKWF</sequence>
<proteinExistence type="inferred from homology"/>
<dbReference type="PANTHER" id="PTHR46494:SF1">
    <property type="entry name" value="CORA FAMILY METAL ION TRANSPORTER (EUROFUNG)"/>
    <property type="match status" value="1"/>
</dbReference>
<evidence type="ECO:0000313" key="13">
    <source>
        <dbReference type="EMBL" id="SFS32465.1"/>
    </source>
</evidence>
<evidence type="ECO:0000256" key="6">
    <source>
        <dbReference type="ARBA" id="ARBA00022842"/>
    </source>
</evidence>
<evidence type="ECO:0000256" key="3">
    <source>
        <dbReference type="ARBA" id="ARBA00022448"/>
    </source>
</evidence>
<comment type="similarity">
    <text evidence="2 12">Belongs to the CorA metal ion transporter (MIT) (TC 1.A.35) family.</text>
</comment>
<accession>A0A1I6NX61</accession>
<evidence type="ECO:0000256" key="11">
    <source>
        <dbReference type="ARBA" id="ARBA00045497"/>
    </source>
</evidence>
<dbReference type="GO" id="GO:0015087">
    <property type="term" value="F:cobalt ion transmembrane transporter activity"/>
    <property type="evidence" value="ECO:0007669"/>
    <property type="project" value="UniProtKB-UniRule"/>
</dbReference>
<dbReference type="Pfam" id="PF01544">
    <property type="entry name" value="CorA"/>
    <property type="match status" value="1"/>
</dbReference>
<dbReference type="Gene3D" id="1.20.58.340">
    <property type="entry name" value="Magnesium transport protein CorA, transmembrane region"/>
    <property type="match status" value="2"/>
</dbReference>
<dbReference type="SUPFAM" id="SSF143865">
    <property type="entry name" value="CorA soluble domain-like"/>
    <property type="match status" value="1"/>
</dbReference>
<dbReference type="InterPro" id="IPR045863">
    <property type="entry name" value="CorA_TM1_TM2"/>
</dbReference>
<dbReference type="FunFam" id="1.20.58.340:FF:000004">
    <property type="entry name" value="Magnesium transport protein CorA"/>
    <property type="match status" value="1"/>
</dbReference>
<dbReference type="GO" id="GO:0000287">
    <property type="term" value="F:magnesium ion binding"/>
    <property type="evidence" value="ECO:0007669"/>
    <property type="project" value="TreeGrafter"/>
</dbReference>
<comment type="function">
    <text evidence="11">Mediates influx of magnesium ions. Alternates between open and closed states. Activated by low cytoplasmic Mg(2+) levels. Inactive when cytoplasmic Mg(2+) levels are high.</text>
</comment>
<dbReference type="CDD" id="cd12828">
    <property type="entry name" value="TmCorA-like_1"/>
    <property type="match status" value="1"/>
</dbReference>
<comment type="catalytic activity">
    <reaction evidence="10">
        <text>Mg(2+)(in) = Mg(2+)(out)</text>
        <dbReference type="Rhea" id="RHEA:29827"/>
        <dbReference type="ChEBI" id="CHEBI:18420"/>
    </reaction>
</comment>
<dbReference type="InterPro" id="IPR004488">
    <property type="entry name" value="Mg/Co-transport_prot_CorA"/>
</dbReference>
<dbReference type="EMBL" id="FOZP01000001">
    <property type="protein sequence ID" value="SFS32465.1"/>
    <property type="molecule type" value="Genomic_DNA"/>
</dbReference>
<dbReference type="GO" id="GO:0050897">
    <property type="term" value="F:cobalt ion binding"/>
    <property type="evidence" value="ECO:0007669"/>
    <property type="project" value="TreeGrafter"/>
</dbReference>
<dbReference type="GO" id="GO:0015095">
    <property type="term" value="F:magnesium ion transmembrane transporter activity"/>
    <property type="evidence" value="ECO:0007669"/>
    <property type="project" value="UniProtKB-UniRule"/>
</dbReference>
<evidence type="ECO:0000256" key="2">
    <source>
        <dbReference type="ARBA" id="ARBA00009765"/>
    </source>
</evidence>
<comment type="subcellular location">
    <subcellularLocation>
        <location evidence="1">Cell membrane</location>
        <topology evidence="1">Multi-pass membrane protein</topology>
    </subcellularLocation>
    <subcellularLocation>
        <location evidence="12">Membrane</location>
        <topology evidence="12">Multi-pass membrane protein</topology>
    </subcellularLocation>
</comment>
<evidence type="ECO:0000256" key="1">
    <source>
        <dbReference type="ARBA" id="ARBA00004651"/>
    </source>
</evidence>
<dbReference type="Proteomes" id="UP000199312">
    <property type="component" value="Unassembled WGS sequence"/>
</dbReference>
<evidence type="ECO:0000313" key="14">
    <source>
        <dbReference type="Proteomes" id="UP000199312"/>
    </source>
</evidence>
<dbReference type="Gene3D" id="3.30.460.20">
    <property type="entry name" value="CorA soluble domain-like"/>
    <property type="match status" value="1"/>
</dbReference>
<evidence type="ECO:0000256" key="4">
    <source>
        <dbReference type="ARBA" id="ARBA00022475"/>
    </source>
</evidence>
<name>A0A1I6NX61_9FLAO</name>
<gene>
    <name evidence="12" type="primary">corA</name>
    <name evidence="13" type="ORF">SAMN04488006_0674</name>
</gene>
<reference evidence="14" key="1">
    <citation type="submission" date="2016-10" db="EMBL/GenBank/DDBJ databases">
        <authorList>
            <person name="Varghese N."/>
            <person name="Submissions S."/>
        </authorList>
    </citation>
    <scope>NUCLEOTIDE SEQUENCE [LARGE SCALE GENOMIC DNA]</scope>
    <source>
        <strain evidence="14">DSM 24450</strain>
    </source>
</reference>
<dbReference type="OrthoDB" id="9803416at2"/>
<dbReference type="STRING" id="593133.SAMN04488006_0674"/>
<organism evidence="13 14">
    <name type="scientific">Lutibacter maritimus</name>
    <dbReference type="NCBI Taxonomy" id="593133"/>
    <lineage>
        <taxon>Bacteria</taxon>
        <taxon>Pseudomonadati</taxon>
        <taxon>Bacteroidota</taxon>
        <taxon>Flavobacteriia</taxon>
        <taxon>Flavobacteriales</taxon>
        <taxon>Flavobacteriaceae</taxon>
        <taxon>Lutibacter</taxon>
    </lineage>
</organism>
<evidence type="ECO:0000256" key="9">
    <source>
        <dbReference type="ARBA" id="ARBA00023136"/>
    </source>
</evidence>
<evidence type="ECO:0000256" key="7">
    <source>
        <dbReference type="ARBA" id="ARBA00022989"/>
    </source>
</evidence>
<feature type="transmembrane region" description="Helical" evidence="12">
    <location>
        <begin position="326"/>
        <end position="346"/>
    </location>
</feature>
<dbReference type="SUPFAM" id="SSF144083">
    <property type="entry name" value="Magnesium transport protein CorA, transmembrane region"/>
    <property type="match status" value="1"/>
</dbReference>
<evidence type="ECO:0000256" key="8">
    <source>
        <dbReference type="ARBA" id="ARBA00023065"/>
    </source>
</evidence>
<dbReference type="InterPro" id="IPR002523">
    <property type="entry name" value="MgTranspt_CorA/ZnTranspt_ZntB"/>
</dbReference>
<keyword evidence="9 12" id="KW-0472">Membrane</keyword>
<dbReference type="PANTHER" id="PTHR46494">
    <property type="entry name" value="CORA FAMILY METAL ION TRANSPORTER (EUROFUNG)"/>
    <property type="match status" value="1"/>
</dbReference>
<protein>
    <recommendedName>
        <fullName evidence="12">Magnesium transport protein CorA</fullName>
    </recommendedName>
</protein>
<keyword evidence="5 12" id="KW-0812">Transmembrane</keyword>
<keyword evidence="7 12" id="KW-1133">Transmembrane helix</keyword>
<keyword evidence="4 12" id="KW-1003">Cell membrane</keyword>
<feature type="transmembrane region" description="Helical" evidence="12">
    <location>
        <begin position="295"/>
        <end position="314"/>
    </location>
</feature>
<dbReference type="AlphaFoldDB" id="A0A1I6NX61"/>
<dbReference type="GO" id="GO:0005886">
    <property type="term" value="C:plasma membrane"/>
    <property type="evidence" value="ECO:0007669"/>
    <property type="project" value="UniProtKB-SubCell"/>
</dbReference>
<keyword evidence="3 12" id="KW-0813">Transport</keyword>
<evidence type="ECO:0000256" key="12">
    <source>
        <dbReference type="RuleBase" id="RU362010"/>
    </source>
</evidence>
<keyword evidence="14" id="KW-1185">Reference proteome</keyword>
<keyword evidence="8 12" id="KW-0406">Ion transport</keyword>
<evidence type="ECO:0000256" key="10">
    <source>
        <dbReference type="ARBA" id="ARBA00034269"/>
    </source>
</evidence>
<dbReference type="RefSeq" id="WP_090222624.1">
    <property type="nucleotide sequence ID" value="NZ_FOZP01000001.1"/>
</dbReference>
<keyword evidence="6 12" id="KW-0460">Magnesium</keyword>
<dbReference type="InterPro" id="IPR045861">
    <property type="entry name" value="CorA_cytoplasmic_dom"/>
</dbReference>
<dbReference type="NCBIfam" id="TIGR00383">
    <property type="entry name" value="corA"/>
    <property type="match status" value="1"/>
</dbReference>